<gene>
    <name evidence="2" type="ORF">UFOVP641_34</name>
</gene>
<dbReference type="EMBL" id="LR796604">
    <property type="protein sequence ID" value="CAB4153873.1"/>
    <property type="molecule type" value="Genomic_DNA"/>
</dbReference>
<name>A0A6J5N9V3_9CAUD</name>
<proteinExistence type="predicted"/>
<sequence>MMTIKVSGAGATSTALAASFRSEIRRLATDLFTEIKQRTPVDTGRARAGWNKAMGNDSFVIINNVPYTPVLDKGRHMTSRGIRGSKQAPKGIVGPSLDAIKRKN</sequence>
<reference evidence="2" key="1">
    <citation type="submission" date="2020-04" db="EMBL/GenBank/DDBJ databases">
        <authorList>
            <person name="Chiriac C."/>
            <person name="Salcher M."/>
            <person name="Ghai R."/>
            <person name="Kavagutti S V."/>
        </authorList>
    </citation>
    <scope>NUCLEOTIDE SEQUENCE</scope>
</reference>
<protein>
    <submittedName>
        <fullName evidence="2">Uncharacterized protein</fullName>
    </submittedName>
</protein>
<accession>A0A6J5N9V3</accession>
<feature type="region of interest" description="Disordered" evidence="1">
    <location>
        <begin position="76"/>
        <end position="104"/>
    </location>
</feature>
<evidence type="ECO:0000313" key="2">
    <source>
        <dbReference type="EMBL" id="CAB4153873.1"/>
    </source>
</evidence>
<evidence type="ECO:0000256" key="1">
    <source>
        <dbReference type="SAM" id="MobiDB-lite"/>
    </source>
</evidence>
<organism evidence="2">
    <name type="scientific">uncultured Caudovirales phage</name>
    <dbReference type="NCBI Taxonomy" id="2100421"/>
    <lineage>
        <taxon>Viruses</taxon>
        <taxon>Duplodnaviria</taxon>
        <taxon>Heunggongvirae</taxon>
        <taxon>Uroviricota</taxon>
        <taxon>Caudoviricetes</taxon>
        <taxon>Peduoviridae</taxon>
        <taxon>Maltschvirus</taxon>
        <taxon>Maltschvirus maltsch</taxon>
    </lineage>
</organism>